<reference evidence="2" key="1">
    <citation type="submission" date="2020-10" db="EMBL/GenBank/DDBJ databases">
        <authorList>
            <person name="Gilroy R."/>
        </authorList>
    </citation>
    <scope>NUCLEOTIDE SEQUENCE</scope>
    <source>
        <strain evidence="2">ChiHcec3-11533</strain>
    </source>
</reference>
<dbReference type="SMART" id="SM01134">
    <property type="entry name" value="DeoRC"/>
    <property type="match status" value="1"/>
</dbReference>
<comment type="caution">
    <text evidence="2">The sequence shown here is derived from an EMBL/GenBank/DDBJ whole genome shotgun (WGS) entry which is preliminary data.</text>
</comment>
<organism evidence="2 3">
    <name type="scientific">Candidatus Pullichristensenella excrementigallinarum</name>
    <dbReference type="NCBI Taxonomy" id="2840907"/>
    <lineage>
        <taxon>Bacteria</taxon>
        <taxon>Bacillati</taxon>
        <taxon>Bacillota</taxon>
        <taxon>Clostridia</taxon>
        <taxon>Candidatus Pullichristensenella</taxon>
    </lineage>
</organism>
<dbReference type="Pfam" id="PF00455">
    <property type="entry name" value="DeoRC"/>
    <property type="match status" value="1"/>
</dbReference>
<protein>
    <submittedName>
        <fullName evidence="2">DeoR/GlpR transcriptional regulator</fullName>
    </submittedName>
</protein>
<dbReference type="InterPro" id="IPR050313">
    <property type="entry name" value="Carb_Metab_HTH_regulators"/>
</dbReference>
<dbReference type="InterPro" id="IPR037171">
    <property type="entry name" value="NagB/RpiA_transferase-like"/>
</dbReference>
<dbReference type="PANTHER" id="PTHR30363:SF44">
    <property type="entry name" value="AGA OPERON TRANSCRIPTIONAL REPRESSOR-RELATED"/>
    <property type="match status" value="1"/>
</dbReference>
<evidence type="ECO:0000313" key="3">
    <source>
        <dbReference type="Proteomes" id="UP000824072"/>
    </source>
</evidence>
<dbReference type="SUPFAM" id="SSF100950">
    <property type="entry name" value="NagB/RpiA/CoA transferase-like"/>
    <property type="match status" value="1"/>
</dbReference>
<dbReference type="PANTHER" id="PTHR30363">
    <property type="entry name" value="HTH-TYPE TRANSCRIPTIONAL REGULATOR SRLR-RELATED"/>
    <property type="match status" value="1"/>
</dbReference>
<accession>A0A9D1LC38</accession>
<dbReference type="InterPro" id="IPR014036">
    <property type="entry name" value="DeoR-like_C"/>
</dbReference>
<evidence type="ECO:0000259" key="1">
    <source>
        <dbReference type="Pfam" id="PF00455"/>
    </source>
</evidence>
<dbReference type="Proteomes" id="UP000824072">
    <property type="component" value="Unassembled WGS sequence"/>
</dbReference>
<sequence>SLIGGPAKINFGLLTNRYVSSTSLALAQATEQLIDDGDTVFINSSSSALNLYRFLGKKHVLVVTNNLLVINEQLCANTSLLLVGGSITKVEHDTKLSLLGDVAIDTISRITATKCILGVSGISAEGGVTCTTMADIQLNRAMMSQSTGKKIILAAPYKIGRRFNYFNFDADKITDLVTGASADPKEISALQELGVHVTLVEGI</sequence>
<dbReference type="EMBL" id="DVMU01000125">
    <property type="protein sequence ID" value="HIU34030.1"/>
    <property type="molecule type" value="Genomic_DNA"/>
</dbReference>
<gene>
    <name evidence="2" type="ORF">IAB02_05655</name>
</gene>
<evidence type="ECO:0000313" key="2">
    <source>
        <dbReference type="EMBL" id="HIU34030.1"/>
    </source>
</evidence>
<dbReference type="AlphaFoldDB" id="A0A9D1LC38"/>
<feature type="non-terminal residue" evidence="2">
    <location>
        <position position="1"/>
    </location>
</feature>
<proteinExistence type="predicted"/>
<feature type="domain" description="DeoR-like transcriptional repressor C-terminal sensor" evidence="1">
    <location>
        <begin position="25"/>
        <end position="179"/>
    </location>
</feature>
<reference evidence="2" key="2">
    <citation type="journal article" date="2021" name="PeerJ">
        <title>Extensive microbial diversity within the chicken gut microbiome revealed by metagenomics and culture.</title>
        <authorList>
            <person name="Gilroy R."/>
            <person name="Ravi A."/>
            <person name="Getino M."/>
            <person name="Pursley I."/>
            <person name="Horton D.L."/>
            <person name="Alikhan N.F."/>
            <person name="Baker D."/>
            <person name="Gharbi K."/>
            <person name="Hall N."/>
            <person name="Watson M."/>
            <person name="Adriaenssens E.M."/>
            <person name="Foster-Nyarko E."/>
            <person name="Jarju S."/>
            <person name="Secka A."/>
            <person name="Antonio M."/>
            <person name="Oren A."/>
            <person name="Chaudhuri R.R."/>
            <person name="La Ragione R."/>
            <person name="Hildebrand F."/>
            <person name="Pallen M.J."/>
        </authorList>
    </citation>
    <scope>NUCLEOTIDE SEQUENCE</scope>
    <source>
        <strain evidence="2">ChiHcec3-11533</strain>
    </source>
</reference>
<name>A0A9D1LC38_9FIRM</name>